<dbReference type="Proteomes" id="UP001221328">
    <property type="component" value="Unassembled WGS sequence"/>
</dbReference>
<comment type="caution">
    <text evidence="3">The sequence shown here is derived from an EMBL/GenBank/DDBJ whole genome shotgun (WGS) entry which is preliminary data.</text>
</comment>
<dbReference type="InterPro" id="IPR023346">
    <property type="entry name" value="Lysozyme-like_dom_sf"/>
</dbReference>
<evidence type="ECO:0000256" key="2">
    <source>
        <dbReference type="SAM" id="Phobius"/>
    </source>
</evidence>
<feature type="region of interest" description="Disordered" evidence="1">
    <location>
        <begin position="266"/>
        <end position="291"/>
    </location>
</feature>
<evidence type="ECO:0000313" key="3">
    <source>
        <dbReference type="EMBL" id="MDC2952981.1"/>
    </source>
</evidence>
<organism evidence="3 4">
    <name type="scientific">Streptomyces gilvifuscus</name>
    <dbReference type="NCBI Taxonomy" id="1550617"/>
    <lineage>
        <taxon>Bacteria</taxon>
        <taxon>Bacillati</taxon>
        <taxon>Actinomycetota</taxon>
        <taxon>Actinomycetes</taxon>
        <taxon>Kitasatosporales</taxon>
        <taxon>Streptomycetaceae</taxon>
        <taxon>Streptomyces</taxon>
    </lineage>
</organism>
<feature type="region of interest" description="Disordered" evidence="1">
    <location>
        <begin position="1"/>
        <end position="25"/>
    </location>
</feature>
<dbReference type="EMBL" id="JAQOSK010000001">
    <property type="protein sequence ID" value="MDC2952981.1"/>
    <property type="molecule type" value="Genomic_DNA"/>
</dbReference>
<sequence>MSVETGEGGPAAPAPAQPEEEGGSKTVRNTAIAAGGAGCLLFPLGLAGGTVIVIVFCGFGVLLAPLIAIYLLFHSIFGGGGGGGDIPGPSDASSVLAVFQGDGHGDLDTSTVPEDLVDPIQKAGQLCSAIGPIVIASQIEKASGFNASLVGPDGRQGISQLPPDVFTKYGKDDDDNGKTSALDAKDSIMAQGRYICAMADEAQKMIDANEATGSVLDLALAGYDVGIDAVRAAKGVPKTAEAQGYVAAVRAQFAKYAGVAAIPSGTPTPTGIQTSLPTAVPTESLTPTPTP</sequence>
<dbReference type="CDD" id="cd00254">
    <property type="entry name" value="LT-like"/>
    <property type="match status" value="1"/>
</dbReference>
<keyword evidence="2" id="KW-0812">Transmembrane</keyword>
<evidence type="ECO:0000313" key="4">
    <source>
        <dbReference type="Proteomes" id="UP001221328"/>
    </source>
</evidence>
<keyword evidence="4" id="KW-1185">Reference proteome</keyword>
<accession>A0ABT5FKE8</accession>
<gene>
    <name evidence="3" type="ORF">PO587_00760</name>
</gene>
<feature type="transmembrane region" description="Helical" evidence="2">
    <location>
        <begin position="51"/>
        <end position="73"/>
    </location>
</feature>
<keyword evidence="2" id="KW-0472">Membrane</keyword>
<dbReference type="SUPFAM" id="SSF53955">
    <property type="entry name" value="Lysozyme-like"/>
    <property type="match status" value="1"/>
</dbReference>
<keyword evidence="2" id="KW-1133">Transmembrane helix</keyword>
<protein>
    <submittedName>
        <fullName evidence="3">Lytic transglycosylase domain-containing protein</fullName>
    </submittedName>
</protein>
<dbReference type="RefSeq" id="WP_234491427.1">
    <property type="nucleotide sequence ID" value="NZ_JAQOSK010000001.1"/>
</dbReference>
<dbReference type="Gene3D" id="1.10.530.10">
    <property type="match status" value="1"/>
</dbReference>
<reference evidence="3 4" key="1">
    <citation type="journal article" date="2015" name="Int. J. Syst. Evol. Microbiol.">
        <title>Streptomyces gilvifuscus sp. nov., an actinomycete that produces antibacterial compounds isolated from soil.</title>
        <authorList>
            <person name="Nguyen T.M."/>
            <person name="Kim J."/>
        </authorList>
    </citation>
    <scope>NUCLEOTIDE SEQUENCE [LARGE SCALE GENOMIC DNA]</scope>
    <source>
        <strain evidence="3 4">T113</strain>
    </source>
</reference>
<name>A0ABT5FKE8_9ACTN</name>
<proteinExistence type="predicted"/>
<evidence type="ECO:0000256" key="1">
    <source>
        <dbReference type="SAM" id="MobiDB-lite"/>
    </source>
</evidence>